<dbReference type="Proteomes" id="UP000179642">
    <property type="component" value="Unassembled WGS sequence"/>
</dbReference>
<keyword evidence="2" id="KW-1185">Reference proteome</keyword>
<organism evidence="1 2">
    <name type="scientific">Streptomyces monashensis</name>
    <dbReference type="NCBI Taxonomy" id="1678012"/>
    <lineage>
        <taxon>Bacteria</taxon>
        <taxon>Bacillati</taxon>
        <taxon>Actinomycetota</taxon>
        <taxon>Actinomycetes</taxon>
        <taxon>Kitasatosporales</taxon>
        <taxon>Streptomycetaceae</taxon>
        <taxon>Streptomyces</taxon>
    </lineage>
</organism>
<evidence type="ECO:0000313" key="2">
    <source>
        <dbReference type="Proteomes" id="UP000179642"/>
    </source>
</evidence>
<evidence type="ECO:0000313" key="1">
    <source>
        <dbReference type="EMBL" id="OIJ93590.1"/>
    </source>
</evidence>
<proteinExistence type="predicted"/>
<sequence length="143" mass="15600">MSFDLWRLQVSSAISWLKSRCLRLVVIARGAGALAVPQEADCELLSLRPPTVLGLRDLLDATSGRRFSPWETVGSGHAGAVSDLGIEARCCGGLNFPRSVLTDLLTGLTSAKVPSTTWLSTAQTHLTLRERAWVTDHVMEWLQ</sequence>
<comment type="caution">
    <text evidence="1">The sequence shown here is derived from an EMBL/GenBank/DDBJ whole genome shotgun (WGS) entry which is preliminary data.</text>
</comment>
<dbReference type="AlphaFoldDB" id="A0A1S2PJ34"/>
<accession>A0A1S2PJ34</accession>
<protein>
    <submittedName>
        <fullName evidence="1">Uncharacterized protein</fullName>
    </submittedName>
</protein>
<dbReference type="EMBL" id="MLYO01000073">
    <property type="protein sequence ID" value="OIJ93590.1"/>
    <property type="molecule type" value="Genomic_DNA"/>
</dbReference>
<gene>
    <name evidence="1" type="ORF">BIV23_37180</name>
</gene>
<reference evidence="1 2" key="1">
    <citation type="submission" date="2016-10" db="EMBL/GenBank/DDBJ databases">
        <title>Genome sequence of Streptomyces sp. MUSC 1.</title>
        <authorList>
            <person name="Lee L.-H."/>
            <person name="Ser H.-L."/>
            <person name="Law J.W.-F."/>
        </authorList>
    </citation>
    <scope>NUCLEOTIDE SEQUENCE [LARGE SCALE GENOMIC DNA]</scope>
    <source>
        <strain evidence="1 2">MUSC 1</strain>
    </source>
</reference>
<name>A0A1S2PJ34_9ACTN</name>